<gene>
    <name evidence="5" type="ORF">FHS82_001850</name>
</gene>
<evidence type="ECO:0000313" key="6">
    <source>
        <dbReference type="Proteomes" id="UP001429580"/>
    </source>
</evidence>
<proteinExistence type="predicted"/>
<keyword evidence="6" id="KW-1185">Reference proteome</keyword>
<keyword evidence="3" id="KW-0804">Transcription</keyword>
<dbReference type="RefSeq" id="WP_166951251.1">
    <property type="nucleotide sequence ID" value="NZ_JAASQI010000003.1"/>
</dbReference>
<dbReference type="Pfam" id="PF13377">
    <property type="entry name" value="Peripla_BP_3"/>
    <property type="match status" value="1"/>
</dbReference>
<accession>A0ABX0V1M1</accession>
<evidence type="ECO:0000259" key="4">
    <source>
        <dbReference type="PROSITE" id="PS50932"/>
    </source>
</evidence>
<dbReference type="Gene3D" id="3.40.50.2300">
    <property type="match status" value="2"/>
</dbReference>
<dbReference type="InterPro" id="IPR000843">
    <property type="entry name" value="HTH_LacI"/>
</dbReference>
<dbReference type="InterPro" id="IPR010982">
    <property type="entry name" value="Lambda_DNA-bd_dom_sf"/>
</dbReference>
<dbReference type="Proteomes" id="UP001429580">
    <property type="component" value="Unassembled WGS sequence"/>
</dbReference>
<evidence type="ECO:0000256" key="1">
    <source>
        <dbReference type="ARBA" id="ARBA00023015"/>
    </source>
</evidence>
<dbReference type="InterPro" id="IPR028082">
    <property type="entry name" value="Peripla_BP_I"/>
</dbReference>
<comment type="caution">
    <text evidence="5">The sequence shown here is derived from an EMBL/GenBank/DDBJ whole genome shotgun (WGS) entry which is preliminary data.</text>
</comment>
<evidence type="ECO:0000313" key="5">
    <source>
        <dbReference type="EMBL" id="NIJ58014.1"/>
    </source>
</evidence>
<evidence type="ECO:0000256" key="2">
    <source>
        <dbReference type="ARBA" id="ARBA00023125"/>
    </source>
</evidence>
<dbReference type="PANTHER" id="PTHR30146">
    <property type="entry name" value="LACI-RELATED TRANSCRIPTIONAL REPRESSOR"/>
    <property type="match status" value="1"/>
</dbReference>
<dbReference type="SUPFAM" id="SSF47413">
    <property type="entry name" value="lambda repressor-like DNA-binding domains"/>
    <property type="match status" value="1"/>
</dbReference>
<protein>
    <submittedName>
        <fullName evidence="5">LacI family fructose operon transcriptional repressor</fullName>
    </submittedName>
</protein>
<dbReference type="Pfam" id="PF00356">
    <property type="entry name" value="LacI"/>
    <property type="match status" value="1"/>
</dbReference>
<feature type="domain" description="HTH lacI-type" evidence="4">
    <location>
        <begin position="4"/>
        <end position="57"/>
    </location>
</feature>
<sequence length="333" mass="35292">MAKVGIKLVAAMAGVSPATVSRALSGKPVDAEMRARVEEAVRATGYRPNLAARRLRSRESGTIGLIVADIRNPFFTAVSRAVEDVAFAHGLRVILCNTDENPEKEAMYLRLMEEERVTGVIFAPTRHTAPKVAVSRHAFPVVLIDRSAPTVLHDAVVLDNARAAAALVEHLHGRGYRRIVGLFGAASTTGVERRGGYEAAMRRLGLVPAATFLDHGGTATEQCVADLLATPERPEAILASNGLMLLGVARALLRAGIHIPADIGLAGFDNEPWTELVGAGITVMEQPVEEIGRNAMAMLFDRGANPAAAARRIVLQATCIVRGSTPGPGSPQP</sequence>
<evidence type="ECO:0000256" key="3">
    <source>
        <dbReference type="ARBA" id="ARBA00023163"/>
    </source>
</evidence>
<dbReference type="CDD" id="cd01392">
    <property type="entry name" value="HTH_LacI"/>
    <property type="match status" value="1"/>
</dbReference>
<organism evidence="5 6">
    <name type="scientific">Pseudochelatococcus lubricantis</name>
    <dbReference type="NCBI Taxonomy" id="1538102"/>
    <lineage>
        <taxon>Bacteria</taxon>
        <taxon>Pseudomonadati</taxon>
        <taxon>Pseudomonadota</taxon>
        <taxon>Alphaproteobacteria</taxon>
        <taxon>Hyphomicrobiales</taxon>
        <taxon>Chelatococcaceae</taxon>
        <taxon>Pseudochelatococcus</taxon>
    </lineage>
</organism>
<keyword evidence="1" id="KW-0805">Transcription regulation</keyword>
<name>A0ABX0V1M1_9HYPH</name>
<dbReference type="EMBL" id="JAASQI010000003">
    <property type="protein sequence ID" value="NIJ58014.1"/>
    <property type="molecule type" value="Genomic_DNA"/>
</dbReference>
<dbReference type="Gene3D" id="1.10.260.40">
    <property type="entry name" value="lambda repressor-like DNA-binding domains"/>
    <property type="match status" value="1"/>
</dbReference>
<keyword evidence="2" id="KW-0238">DNA-binding</keyword>
<dbReference type="SMART" id="SM00354">
    <property type="entry name" value="HTH_LACI"/>
    <property type="match status" value="1"/>
</dbReference>
<dbReference type="InterPro" id="IPR046335">
    <property type="entry name" value="LacI/GalR-like_sensor"/>
</dbReference>
<reference evidence="5 6" key="1">
    <citation type="submission" date="2020-03" db="EMBL/GenBank/DDBJ databases">
        <title>Genomic Encyclopedia of Type Strains, Phase IV (KMG-IV): sequencing the most valuable type-strain genomes for metagenomic binning, comparative biology and taxonomic classification.</title>
        <authorList>
            <person name="Goeker M."/>
        </authorList>
    </citation>
    <scope>NUCLEOTIDE SEQUENCE [LARGE SCALE GENOMIC DNA]</scope>
    <source>
        <strain evidence="5 6">DSM 103870</strain>
    </source>
</reference>
<dbReference type="PROSITE" id="PS50932">
    <property type="entry name" value="HTH_LACI_2"/>
    <property type="match status" value="1"/>
</dbReference>
<dbReference type="SUPFAM" id="SSF53822">
    <property type="entry name" value="Periplasmic binding protein-like I"/>
    <property type="match status" value="1"/>
</dbReference>
<dbReference type="PANTHER" id="PTHR30146:SF145">
    <property type="entry name" value="RIBOSE OPERON REPRESSOR"/>
    <property type="match status" value="1"/>
</dbReference>